<feature type="transmembrane region" description="Helical" evidence="1">
    <location>
        <begin position="20"/>
        <end position="41"/>
    </location>
</feature>
<dbReference type="NCBIfam" id="TIGR02532">
    <property type="entry name" value="IV_pilin_GFxxxE"/>
    <property type="match status" value="1"/>
</dbReference>
<comment type="caution">
    <text evidence="2">The sequence shown here is derived from an EMBL/GenBank/DDBJ whole genome shotgun (WGS) entry which is preliminary data.</text>
</comment>
<dbReference type="AlphaFoldDB" id="A0A1G1L327"/>
<evidence type="ECO:0000256" key="1">
    <source>
        <dbReference type="SAM" id="Phobius"/>
    </source>
</evidence>
<keyword evidence="1" id="KW-0472">Membrane</keyword>
<evidence type="ECO:0008006" key="4">
    <source>
        <dbReference type="Google" id="ProtNLM"/>
    </source>
</evidence>
<name>A0A1G1L327_9BACT</name>
<keyword evidence="1" id="KW-1133">Transmembrane helix</keyword>
<accession>A0A1G1L327</accession>
<dbReference type="Pfam" id="PF07963">
    <property type="entry name" value="N_methyl"/>
    <property type="match status" value="1"/>
</dbReference>
<dbReference type="Proteomes" id="UP000178187">
    <property type="component" value="Unassembled WGS sequence"/>
</dbReference>
<keyword evidence="1" id="KW-0812">Transmembrane</keyword>
<evidence type="ECO:0000313" key="2">
    <source>
        <dbReference type="EMBL" id="OGW99580.1"/>
    </source>
</evidence>
<dbReference type="EMBL" id="MHFR01000003">
    <property type="protein sequence ID" value="OGW99580.1"/>
    <property type="molecule type" value="Genomic_DNA"/>
</dbReference>
<proteinExistence type="predicted"/>
<sequence>MRIRGKMKTNKKGMTLIETLIAITIGLIVFTGMGTCIYYLLILNESTKAQTLIAQDLGATMERINNTSLGNLNTNYPNSQALTQNEVNNILGGYKVTGEVITVTYSSTTSDPREIIVTANWTERGRARSVSLRTIKRG</sequence>
<dbReference type="InterPro" id="IPR012902">
    <property type="entry name" value="N_methyl_site"/>
</dbReference>
<organism evidence="2 3">
    <name type="scientific">Candidatus Danuiimicrobium aquiferis</name>
    <dbReference type="NCBI Taxonomy" id="1801832"/>
    <lineage>
        <taxon>Bacteria</taxon>
        <taxon>Pseudomonadati</taxon>
        <taxon>Candidatus Omnitrophota</taxon>
        <taxon>Candidatus Danuiimicrobium</taxon>
    </lineage>
</organism>
<reference evidence="2 3" key="1">
    <citation type="journal article" date="2016" name="Nat. Commun.">
        <title>Thousands of microbial genomes shed light on interconnected biogeochemical processes in an aquifer system.</title>
        <authorList>
            <person name="Anantharaman K."/>
            <person name="Brown C.T."/>
            <person name="Hug L.A."/>
            <person name="Sharon I."/>
            <person name="Castelle C.J."/>
            <person name="Probst A.J."/>
            <person name="Thomas B.C."/>
            <person name="Singh A."/>
            <person name="Wilkins M.J."/>
            <person name="Karaoz U."/>
            <person name="Brodie E.L."/>
            <person name="Williams K.H."/>
            <person name="Hubbard S.S."/>
            <person name="Banfield J.F."/>
        </authorList>
    </citation>
    <scope>NUCLEOTIDE SEQUENCE [LARGE SCALE GENOMIC DNA]</scope>
</reference>
<gene>
    <name evidence="2" type="ORF">A3G33_05775</name>
</gene>
<protein>
    <recommendedName>
        <fullName evidence="4">Type IV pilus modification protein PilV</fullName>
    </recommendedName>
</protein>
<evidence type="ECO:0000313" key="3">
    <source>
        <dbReference type="Proteomes" id="UP000178187"/>
    </source>
</evidence>